<reference evidence="4" key="1">
    <citation type="submission" date="2025-08" db="UniProtKB">
        <authorList>
            <consortium name="RefSeq"/>
        </authorList>
    </citation>
    <scope>IDENTIFICATION</scope>
    <source>
        <tissue evidence="4">Leaves</tissue>
    </source>
</reference>
<gene>
    <name evidence="4" type="primary">LOC113693691</name>
</gene>
<dbReference type="Proteomes" id="UP001652660">
    <property type="component" value="Chromosome 6e"/>
</dbReference>
<keyword evidence="3" id="KW-1185">Reference proteome</keyword>
<accession>A0ABM4UUQ8</accession>
<sequence>MKGRSSKSLCLCVWKSFKFRVRVTFYLFFMVHLNTSILPCLQELKDLCSHLRRAANYCETSFSNAKEKRTVVENTKEYISRAVVTVVDHLGSVSANLECRLLNTNSVSETELRIDSLKERIRTWEKYSHLLALRSHCWNADFPRYHCRYILPPSPGLQRTNTTVSRQIAARTAEFQTGEVPLFLYTHNCKPSLVENSTSDESSEKRKSFSIPVLPVRDGLPVKYQHPNFHFQESPKLKRSMLSWKLAQNKDLRSVFIRRGKRTLA</sequence>
<evidence type="ECO:0000256" key="2">
    <source>
        <dbReference type="ARBA" id="ARBA00025223"/>
    </source>
</evidence>
<dbReference type="Gene3D" id="6.10.140.1620">
    <property type="match status" value="1"/>
</dbReference>
<dbReference type="GeneID" id="113693691"/>
<protein>
    <submittedName>
        <fullName evidence="4">Probable protein ABIL5 isoform X1</fullName>
    </submittedName>
</protein>
<proteinExistence type="inferred from homology"/>
<dbReference type="RefSeq" id="XP_071911009.1">
    <property type="nucleotide sequence ID" value="XM_072054908.1"/>
</dbReference>
<dbReference type="InterPro" id="IPR028457">
    <property type="entry name" value="ABI"/>
</dbReference>
<evidence type="ECO:0000313" key="4">
    <source>
        <dbReference type="RefSeq" id="XP_071911009.1"/>
    </source>
</evidence>
<dbReference type="PANTHER" id="PTHR10460:SF11">
    <property type="entry name" value="PROTEIN ABIL5-RELATED"/>
    <property type="match status" value="1"/>
</dbReference>
<comment type="similarity">
    <text evidence="1">Belongs to the ABI family.</text>
</comment>
<dbReference type="PANTHER" id="PTHR10460">
    <property type="entry name" value="ABL INTERACTOR FAMILY MEMBER"/>
    <property type="match status" value="1"/>
</dbReference>
<organism evidence="3 4">
    <name type="scientific">Coffea arabica</name>
    <name type="common">Arabian coffee</name>
    <dbReference type="NCBI Taxonomy" id="13443"/>
    <lineage>
        <taxon>Eukaryota</taxon>
        <taxon>Viridiplantae</taxon>
        <taxon>Streptophyta</taxon>
        <taxon>Embryophyta</taxon>
        <taxon>Tracheophyta</taxon>
        <taxon>Spermatophyta</taxon>
        <taxon>Magnoliopsida</taxon>
        <taxon>eudicotyledons</taxon>
        <taxon>Gunneridae</taxon>
        <taxon>Pentapetalae</taxon>
        <taxon>asterids</taxon>
        <taxon>lamiids</taxon>
        <taxon>Gentianales</taxon>
        <taxon>Rubiaceae</taxon>
        <taxon>Ixoroideae</taxon>
        <taxon>Gardenieae complex</taxon>
        <taxon>Bertiereae - Coffeeae clade</taxon>
        <taxon>Coffeeae</taxon>
        <taxon>Coffea</taxon>
    </lineage>
</organism>
<name>A0ABM4UUQ8_COFAR</name>
<comment type="function">
    <text evidence="2">Involved in regulation of actin and microtubule organization. Part of a WAVE complex that activates the Arp2/3 complex.</text>
</comment>
<evidence type="ECO:0000313" key="3">
    <source>
        <dbReference type="Proteomes" id="UP001652660"/>
    </source>
</evidence>
<evidence type="ECO:0000256" key="1">
    <source>
        <dbReference type="ARBA" id="ARBA00010020"/>
    </source>
</evidence>